<dbReference type="RefSeq" id="WP_133230132.1">
    <property type="nucleotide sequence ID" value="NZ_SMRT01000007.1"/>
</dbReference>
<accession>A0A4R5KPU0</accession>
<dbReference type="InterPro" id="IPR002810">
    <property type="entry name" value="NfeD-like_C"/>
</dbReference>
<evidence type="ECO:0000256" key="4">
    <source>
        <dbReference type="ARBA" id="ARBA00023136"/>
    </source>
</evidence>
<evidence type="ECO:0000313" key="11">
    <source>
        <dbReference type="Proteomes" id="UP000295636"/>
    </source>
</evidence>
<dbReference type="InterPro" id="IPR056738">
    <property type="entry name" value="NfeD1b_N"/>
</dbReference>
<keyword evidence="3 5" id="KW-1133">Transmembrane helix</keyword>
<feature type="chain" id="PRO_5020756748" evidence="6">
    <location>
        <begin position="33"/>
        <end position="465"/>
    </location>
</feature>
<dbReference type="Pfam" id="PF25145">
    <property type="entry name" value="NfeD1b_N"/>
    <property type="match status" value="1"/>
</dbReference>
<dbReference type="InterPro" id="IPR012340">
    <property type="entry name" value="NA-bd_OB-fold"/>
</dbReference>
<dbReference type="CDD" id="cd07021">
    <property type="entry name" value="Clp_protease_NfeD_like"/>
    <property type="match status" value="1"/>
</dbReference>
<feature type="transmembrane region" description="Helical" evidence="5">
    <location>
        <begin position="353"/>
        <end position="375"/>
    </location>
</feature>
<evidence type="ECO:0000256" key="3">
    <source>
        <dbReference type="ARBA" id="ARBA00022989"/>
    </source>
</evidence>
<proteinExistence type="predicted"/>
<keyword evidence="2 5" id="KW-0812">Transmembrane</keyword>
<gene>
    <name evidence="10" type="ORF">E1757_16800</name>
</gene>
<keyword evidence="6" id="KW-0732">Signal</keyword>
<dbReference type="InterPro" id="IPR029045">
    <property type="entry name" value="ClpP/crotonase-like_dom_sf"/>
</dbReference>
<feature type="signal peptide" evidence="6">
    <location>
        <begin position="1"/>
        <end position="32"/>
    </location>
</feature>
<dbReference type="PANTHER" id="PTHR33507">
    <property type="entry name" value="INNER MEMBRANE PROTEIN YBBJ"/>
    <property type="match status" value="1"/>
</dbReference>
<protein>
    <submittedName>
        <fullName evidence="10">Nodulation protein NfeD</fullName>
    </submittedName>
</protein>
<name>A0A4R5KPU0_9BACL</name>
<comment type="subcellular location">
    <subcellularLocation>
        <location evidence="1">Membrane</location>
        <topology evidence="1">Multi-pass membrane protein</topology>
    </subcellularLocation>
</comment>
<dbReference type="AlphaFoldDB" id="A0A4R5KPU0"/>
<dbReference type="InterPro" id="IPR052165">
    <property type="entry name" value="Membrane_assoc_protease"/>
</dbReference>
<dbReference type="Gene3D" id="3.90.226.10">
    <property type="entry name" value="2-enoyl-CoA Hydratase, Chain A, domain 1"/>
    <property type="match status" value="1"/>
</dbReference>
<feature type="transmembrane region" description="Helical" evidence="5">
    <location>
        <begin position="253"/>
        <end position="273"/>
    </location>
</feature>
<reference evidence="10 11" key="1">
    <citation type="submission" date="2019-03" db="EMBL/GenBank/DDBJ databases">
        <title>This is whole genome sequence of Paenibacillus sp MS74 strain.</title>
        <authorList>
            <person name="Trinh H.N."/>
        </authorList>
    </citation>
    <scope>NUCLEOTIDE SEQUENCE [LARGE SCALE GENOMIC DNA]</scope>
    <source>
        <strain evidence="10 11">MS74</strain>
    </source>
</reference>
<dbReference type="SUPFAM" id="SSF52096">
    <property type="entry name" value="ClpP/crotonase"/>
    <property type="match status" value="1"/>
</dbReference>
<evidence type="ECO:0000313" key="10">
    <source>
        <dbReference type="EMBL" id="TDF96737.1"/>
    </source>
</evidence>
<evidence type="ECO:0000256" key="5">
    <source>
        <dbReference type="SAM" id="Phobius"/>
    </source>
</evidence>
<dbReference type="PANTHER" id="PTHR33507:SF3">
    <property type="entry name" value="INNER MEMBRANE PROTEIN YBBJ"/>
    <property type="match status" value="1"/>
</dbReference>
<dbReference type="Pfam" id="PF24961">
    <property type="entry name" value="NfeD_membrane"/>
    <property type="match status" value="1"/>
</dbReference>
<evidence type="ECO:0000259" key="9">
    <source>
        <dbReference type="Pfam" id="PF25145"/>
    </source>
</evidence>
<feature type="domain" description="NfeD-like C-terminal" evidence="7">
    <location>
        <begin position="403"/>
        <end position="457"/>
    </location>
</feature>
<feature type="transmembrane region" description="Helical" evidence="5">
    <location>
        <begin position="303"/>
        <end position="321"/>
    </location>
</feature>
<evidence type="ECO:0000259" key="8">
    <source>
        <dbReference type="Pfam" id="PF24961"/>
    </source>
</evidence>
<evidence type="ECO:0000256" key="1">
    <source>
        <dbReference type="ARBA" id="ARBA00004141"/>
    </source>
</evidence>
<sequence length="465" mass="49302">MVIKKYGRLCLRACFLALLTLLLLLPGFTAFADVNPPAQPGASAPAAAPVVIVPVHQSVENGLHKFLSRALKEAEEMRAIHVILDINTLGGRVDSAEAIGEMVRGSKIPTIAYVHGKAVSAGSYIALNAGKIAMEPGSSIGAAAVVDVSGNEVDNAKVVAHWSSEMRAAAELRGRNPKIAEAMVDKNAGVAMNEIARTVPQGQLVSLTAEEAVKVGYAELVAGNVDEVIRYIGGEGHPVLHIEPTPAETFSRFITQPLVSMILLFLGIAGIAIELFVPGFGVPGIIGLLGFGLYFFGNYINGFAGVEDIALFVIGVVLLIIEIFVSSFGILGFIGIACLFTSVIMAANNTKQAALNLSGAFVLAVIVVAIFIKYFKHRGVWNRFILREKLTTEQGFTSTSIRSDLLGRSGQALTPLRPAGTIIVDDERIDAVTGGEFIPARQRVVIIRVEGARIVVRAADENGPE</sequence>
<evidence type="ECO:0000259" key="7">
    <source>
        <dbReference type="Pfam" id="PF01957"/>
    </source>
</evidence>
<dbReference type="OrthoDB" id="9806253at2"/>
<dbReference type="GO" id="GO:0005886">
    <property type="term" value="C:plasma membrane"/>
    <property type="evidence" value="ECO:0007669"/>
    <property type="project" value="TreeGrafter"/>
</dbReference>
<feature type="domain" description="NfeD1b N-terminal" evidence="9">
    <location>
        <begin position="50"/>
        <end position="235"/>
    </location>
</feature>
<dbReference type="Pfam" id="PF01957">
    <property type="entry name" value="NfeD"/>
    <property type="match status" value="1"/>
</dbReference>
<evidence type="ECO:0000256" key="6">
    <source>
        <dbReference type="SAM" id="SignalP"/>
    </source>
</evidence>
<keyword evidence="11" id="KW-1185">Reference proteome</keyword>
<comment type="caution">
    <text evidence="10">The sequence shown here is derived from an EMBL/GenBank/DDBJ whole genome shotgun (WGS) entry which is preliminary data.</text>
</comment>
<dbReference type="Proteomes" id="UP000295636">
    <property type="component" value="Unassembled WGS sequence"/>
</dbReference>
<dbReference type="Gene3D" id="2.40.50.140">
    <property type="entry name" value="Nucleic acid-binding proteins"/>
    <property type="match status" value="1"/>
</dbReference>
<dbReference type="EMBL" id="SMRT01000007">
    <property type="protein sequence ID" value="TDF96737.1"/>
    <property type="molecule type" value="Genomic_DNA"/>
</dbReference>
<evidence type="ECO:0000256" key="2">
    <source>
        <dbReference type="ARBA" id="ARBA00022692"/>
    </source>
</evidence>
<keyword evidence="4 5" id="KW-0472">Membrane</keyword>
<organism evidence="10 11">
    <name type="scientific">Paenibacillus piri</name>
    <dbReference type="NCBI Taxonomy" id="2547395"/>
    <lineage>
        <taxon>Bacteria</taxon>
        <taxon>Bacillati</taxon>
        <taxon>Bacillota</taxon>
        <taxon>Bacilli</taxon>
        <taxon>Bacillales</taxon>
        <taxon>Paenibacillaceae</taxon>
        <taxon>Paenibacillus</taxon>
    </lineage>
</organism>
<feature type="domain" description="NfeD integral membrane" evidence="8">
    <location>
        <begin position="259"/>
        <end position="372"/>
    </location>
</feature>
<dbReference type="InterPro" id="IPR056739">
    <property type="entry name" value="NfeD_membrane"/>
</dbReference>